<feature type="compositionally biased region" description="Low complexity" evidence="1">
    <location>
        <begin position="1163"/>
        <end position="1175"/>
    </location>
</feature>
<feature type="compositionally biased region" description="Low complexity" evidence="1">
    <location>
        <begin position="906"/>
        <end position="917"/>
    </location>
</feature>
<feature type="region of interest" description="Disordered" evidence="1">
    <location>
        <begin position="2482"/>
        <end position="2564"/>
    </location>
</feature>
<feature type="compositionally biased region" description="Low complexity" evidence="1">
    <location>
        <begin position="2899"/>
        <end position="2919"/>
    </location>
</feature>
<feature type="transmembrane region" description="Helical" evidence="2">
    <location>
        <begin position="2936"/>
        <end position="2956"/>
    </location>
</feature>
<dbReference type="PANTHER" id="PTHR24099">
    <property type="entry name" value="E3 UBIQUITIN-PROTEIN LIGASE TRIM36-RELATED"/>
    <property type="match status" value="1"/>
</dbReference>
<feature type="compositionally biased region" description="Low complexity" evidence="1">
    <location>
        <begin position="2488"/>
        <end position="2507"/>
    </location>
</feature>
<feature type="compositionally biased region" description="Polar residues" evidence="1">
    <location>
        <begin position="430"/>
        <end position="465"/>
    </location>
</feature>
<organism evidence="4 5">
    <name type="scientific">Trichobilharzia regenti</name>
    <name type="common">Nasal bird schistosome</name>
    <dbReference type="NCBI Taxonomy" id="157069"/>
    <lineage>
        <taxon>Eukaryota</taxon>
        <taxon>Metazoa</taxon>
        <taxon>Spiralia</taxon>
        <taxon>Lophotrochozoa</taxon>
        <taxon>Platyhelminthes</taxon>
        <taxon>Trematoda</taxon>
        <taxon>Digenea</taxon>
        <taxon>Strigeidida</taxon>
        <taxon>Schistosomatoidea</taxon>
        <taxon>Schistosomatidae</taxon>
        <taxon>Trichobilharzia</taxon>
    </lineage>
</organism>
<dbReference type="WBParaSite" id="TREG1_28360.1">
    <property type="protein sequence ID" value="TREG1_28360.1"/>
    <property type="gene ID" value="TREG1_28360"/>
</dbReference>
<reference evidence="5" key="2">
    <citation type="submission" date="2023-11" db="UniProtKB">
        <authorList>
            <consortium name="WormBaseParasite"/>
        </authorList>
    </citation>
    <scope>IDENTIFICATION</scope>
</reference>
<dbReference type="InterPro" id="IPR050617">
    <property type="entry name" value="E3_ligase_FN3/SPRY"/>
</dbReference>
<keyword evidence="4" id="KW-1185">Reference proteome</keyword>
<keyword evidence="2" id="KW-0812">Transmembrane</keyword>
<feature type="domain" description="Fibronectin type-III" evidence="3">
    <location>
        <begin position="1510"/>
        <end position="1602"/>
    </location>
</feature>
<feature type="compositionally biased region" description="Low complexity" evidence="1">
    <location>
        <begin position="2384"/>
        <end position="2399"/>
    </location>
</feature>
<keyword evidence="2" id="KW-0472">Membrane</keyword>
<feature type="compositionally biased region" description="Polar residues" evidence="1">
    <location>
        <begin position="918"/>
        <end position="941"/>
    </location>
</feature>
<dbReference type="InterPro" id="IPR003961">
    <property type="entry name" value="FN3_dom"/>
</dbReference>
<feature type="region of interest" description="Disordered" evidence="1">
    <location>
        <begin position="887"/>
        <end position="954"/>
    </location>
</feature>
<name>A0AA85JPP7_TRIRE</name>
<feature type="compositionally biased region" description="Low complexity" evidence="1">
    <location>
        <begin position="1071"/>
        <end position="1080"/>
    </location>
</feature>
<accession>A0AA85JPP7</accession>
<reference evidence="4" key="1">
    <citation type="submission" date="2022-06" db="EMBL/GenBank/DDBJ databases">
        <authorList>
            <person name="Berger JAMES D."/>
            <person name="Berger JAMES D."/>
        </authorList>
    </citation>
    <scope>NUCLEOTIDE SEQUENCE [LARGE SCALE GENOMIC DNA]</scope>
</reference>
<dbReference type="PROSITE" id="PS50853">
    <property type="entry name" value="FN3"/>
    <property type="match status" value="7"/>
</dbReference>
<feature type="compositionally biased region" description="Low complexity" evidence="1">
    <location>
        <begin position="2539"/>
        <end position="2562"/>
    </location>
</feature>
<feature type="compositionally biased region" description="Polar residues" evidence="1">
    <location>
        <begin position="1177"/>
        <end position="1192"/>
    </location>
</feature>
<feature type="domain" description="Fibronectin type-III" evidence="3">
    <location>
        <begin position="2644"/>
        <end position="2743"/>
    </location>
</feature>
<feature type="domain" description="Fibronectin type-III" evidence="3">
    <location>
        <begin position="1267"/>
        <end position="1356"/>
    </location>
</feature>
<feature type="region of interest" description="Disordered" evidence="1">
    <location>
        <begin position="1163"/>
        <end position="1270"/>
    </location>
</feature>
<evidence type="ECO:0000313" key="5">
    <source>
        <dbReference type="WBParaSite" id="TREG1_28360.1"/>
    </source>
</evidence>
<feature type="compositionally biased region" description="Polar residues" evidence="1">
    <location>
        <begin position="1221"/>
        <end position="1241"/>
    </location>
</feature>
<proteinExistence type="predicted"/>
<feature type="domain" description="Fibronectin type-III" evidence="3">
    <location>
        <begin position="1360"/>
        <end position="1463"/>
    </location>
</feature>
<feature type="region of interest" description="Disordered" evidence="1">
    <location>
        <begin position="192"/>
        <end position="217"/>
    </location>
</feature>
<feature type="region of interest" description="Disordered" evidence="1">
    <location>
        <begin position="2899"/>
        <end position="2921"/>
    </location>
</feature>
<feature type="compositionally biased region" description="Polar residues" evidence="1">
    <location>
        <begin position="537"/>
        <end position="573"/>
    </location>
</feature>
<feature type="domain" description="Fibronectin type-III" evidence="3">
    <location>
        <begin position="2053"/>
        <end position="2148"/>
    </location>
</feature>
<evidence type="ECO:0000256" key="1">
    <source>
        <dbReference type="SAM" id="MobiDB-lite"/>
    </source>
</evidence>
<dbReference type="Proteomes" id="UP000050795">
    <property type="component" value="Unassembled WGS sequence"/>
</dbReference>
<feature type="region of interest" description="Disordered" evidence="1">
    <location>
        <begin position="2827"/>
        <end position="2859"/>
    </location>
</feature>
<evidence type="ECO:0000259" key="3">
    <source>
        <dbReference type="PROSITE" id="PS50853"/>
    </source>
</evidence>
<dbReference type="InterPro" id="IPR036116">
    <property type="entry name" value="FN3_sf"/>
</dbReference>
<feature type="compositionally biased region" description="Low complexity" evidence="1">
    <location>
        <begin position="1242"/>
        <end position="1262"/>
    </location>
</feature>
<dbReference type="InterPro" id="IPR013783">
    <property type="entry name" value="Ig-like_fold"/>
</dbReference>
<feature type="region of interest" description="Disordered" evidence="1">
    <location>
        <begin position="622"/>
        <end position="657"/>
    </location>
</feature>
<dbReference type="SUPFAM" id="SSF49265">
    <property type="entry name" value="Fibronectin type III"/>
    <property type="match status" value="6"/>
</dbReference>
<feature type="domain" description="Fibronectin type-III" evidence="3">
    <location>
        <begin position="2153"/>
        <end position="2292"/>
    </location>
</feature>
<feature type="region of interest" description="Disordered" evidence="1">
    <location>
        <begin position="791"/>
        <end position="861"/>
    </location>
</feature>
<feature type="compositionally biased region" description="Low complexity" evidence="1">
    <location>
        <begin position="791"/>
        <end position="825"/>
    </location>
</feature>
<feature type="compositionally biased region" description="Low complexity" evidence="1">
    <location>
        <begin position="470"/>
        <end position="504"/>
    </location>
</feature>
<dbReference type="PANTHER" id="PTHR24099:SF11">
    <property type="entry name" value="FIBRONECTIN TYPE III DOMAIN-CONTAINING 3BA-RELATED"/>
    <property type="match status" value="1"/>
</dbReference>
<dbReference type="CDD" id="cd00063">
    <property type="entry name" value="FN3"/>
    <property type="match status" value="9"/>
</dbReference>
<evidence type="ECO:0000256" key="2">
    <source>
        <dbReference type="SAM" id="Phobius"/>
    </source>
</evidence>
<keyword evidence="2" id="KW-1133">Transmembrane helix</keyword>
<feature type="domain" description="Fibronectin type-III" evidence="3">
    <location>
        <begin position="2543"/>
        <end position="2640"/>
    </location>
</feature>
<feature type="compositionally biased region" description="Acidic residues" evidence="1">
    <location>
        <begin position="628"/>
        <end position="657"/>
    </location>
</feature>
<dbReference type="Pfam" id="PF00041">
    <property type="entry name" value="fn3"/>
    <property type="match status" value="1"/>
</dbReference>
<feature type="region of interest" description="Disordered" evidence="1">
    <location>
        <begin position="1071"/>
        <end position="1091"/>
    </location>
</feature>
<feature type="compositionally biased region" description="Polar residues" evidence="1">
    <location>
        <begin position="842"/>
        <end position="859"/>
    </location>
</feature>
<feature type="compositionally biased region" description="Polar residues" evidence="1">
    <location>
        <begin position="2843"/>
        <end position="2859"/>
    </location>
</feature>
<dbReference type="SMART" id="SM00060">
    <property type="entry name" value="FN3"/>
    <property type="match status" value="9"/>
</dbReference>
<feature type="compositionally biased region" description="Low complexity" evidence="1">
    <location>
        <begin position="1193"/>
        <end position="1208"/>
    </location>
</feature>
<dbReference type="Gene3D" id="2.60.40.10">
    <property type="entry name" value="Immunoglobulins"/>
    <property type="match status" value="9"/>
</dbReference>
<feature type="region of interest" description="Disordered" evidence="1">
    <location>
        <begin position="2376"/>
        <end position="2399"/>
    </location>
</feature>
<sequence length="3000" mass="327773">MLNENIQISIKNGNSLSKLESSCAQNSTRPCSCSHGFQTFDSMSMELNSRSLQNDTMLTHSVSESSNTPRNAEISHNLSSYNHSVPQTFNLPTNSVQELRISAVSHSAFPTQIPAVIPTGVSSSSIPLSPLLFHPRGPYILPNPTSANLSSTHLQPVNHQLPNLPLNTEYKNISPSGVLEATTHNQLPLATGTLDGSVTNSTKTSPSSQSIGANKGTNENGNYYVMVHVDAGETFSVRVGDQIQHIPGPATVRMVSNSGPPLPMPMQVPPGHLVQQIVDEEGILTHVILSPYPTPPLSMVATGGVPMSINQTNDVSTAGANLILNPSQHLQPHHPHPHLHPLLPSPGIPTNENLIHMNPYTLPHPQAIPGHPIHPFPPPPPQFIHPHLPHFHQQFNLHSPQAHVCAAACGGGGIGEGDFSTKYPVPSDVVNDTNHCDNMSTGSATYSTNDISELPSNNPSKQSVVKVSPDSTTTTASSTISTTSTTNNCNDGDNNNSNNNSSDITDTHSDTVTVNKLHRLVDGYCDLAKNDVDKVSFPSNNKKSVSPESSLITNSSLSNDDTKTLKSSKCSSNQTNGYKNTNDVCHKQLYTLPKKKPIKCNNGSSIADHTMSSEEDNIHIVTTHNSDNDDGDNDNDDDVDDDGDNHDDDDEDDEDDDAAITSTCGYCDDNDSINCEQVGPYCTTTTSTTTSASMIVADSSSSLTDVKHLNTKNHLSMENSPVLNGSMTNSDPLKSTPSSTAAATTTTAINTTVTTTISTNNSTSDRTKTTVPANANTTATIHTVSPTTTTVTTVTTSTGDNGRTTSGLNAFSSYSSSYPPTTFPSYRRRRGGGGGGAGVMGMNSTSGSTNNKNYPNFRSYNRPVNFGNNKSLQNSVWNQSSFISSKSNSDYYHQQHPDSLQNGSINNNNNNSNNNNNHTNHYQQHYPSPSYHQSYPNQHSQHTYHHRGSVITGGVGTTTAQELDLDSEAEIEKSGIAHLSTCSHLPVNILLPTVQSPSAYFPQSDCILNSQCYDHHHHHEHDHHHHAHPHPHHLHQQSTESFDAYVNGDTVGANGSITLDNDAVVISTTTNTANHNNNNNGGDDDFSSTATNNAWSTQDKIIHNLLSNLLSPQVTEVKSHSALIQLSFPQDLIHSSIEKTEIETTTSVSSSSSTTTTIATTNSEISSSTTTAASILPTDSSLSSQSRTFLTENNTYTNTTKSCKTTNSPVKSPRHKYKPSALSSATPKMTTTKVNSSKSDLNNGISNNNNNDNNTDECYNGNHESKANSNTVISNTNGMDSSQHQITIDLDAIQFELHLTERCSTPQFKCVFIGEATFISLQDLRPGTNYYVKVCCNYAGIRGDFSPIAHFVTLPSKPNPPRTIQVICQTRNSLHIKWGPGIDNGSRITSYKLEYAQVSTNSSEMGMDKNTDPEFFEPIQVFGRSYKINQLSPSTEYLIRVAAINQYGQSSWSPILSASTSGSPPDMPSPPFLIQADVHSLTLGWRPPSNLTDQYHQYHSHHYHHHLHHHHHHHHHHHLHDNICEQTNSSSYSNHLNPITYTLEMDDQAMGHGFVTVFDGTGTEHCVDNLRRNTRYRFRLAASNIDGRSRWSETVTLATLPDHPSAPRNLRIYGSLLQPTRLALTWDPPEDDGGTPIQSYRLEALLPYSSNNNNANLINGTPLASINNESGQKLNDVNNSNVNYSLEKIDDHLDVIQKLTCWPHVTVLKPDSSILSSINSSCSPNMITTGTDETYIVNSCDNIKTYTIVNEDKKSYSRVSETDSSVIDCFKVPENNCMHNNKTNKTAVITTTSTTVSTNISTSTMFNTDYDGESNYPQTAWFIIYEGREKELLLENLLPGFFLQLRVRACCSLLTNKINPSCSAFSSSPASSASSSASSSSSSSVSSGAASVSNLHNYPNDISFGVNSTAVTAVTTSTNVNSNVGIGSNGRNSELWGLASHPPLKIRMPPIPPSAPSSGPRVIGKPKPTSLHLSWSPPKQTGGAAILAYEVWQLMLEPTSWVDEESEDNDSNISIPRYCSSTPSSSLETSLLPLSCHNLQYYSTYNKYTSHCHSSHRQSILHRSYTDSSLNTKSYTLNNDNPVKLQSLFNDETTAVGVHGRFVCSVRENECRLFGLIPGQNYAFRVRAYNRAGKGLWTEWVSISTPPSLPGVPTSPPRLLPKSSRTIHIAWDPVTCINGAKIYEYRLECRQYQLSKLHDYYNVTYMPSIAAEKKGILNPSSSSSSHDNSSRNDTMEQADDDSFFQLIYAGSKLSFELTDLQPATLFAFRFCAVNSAGAGPWSSIAKCWTPSAPPDQPHGLCVREINYNSALIIWCIPQCNGSPITSFTIELTRFGHNITTVGGSNNSNKAGSGSRIHTDVNYIQIPAPYLLDYDGKQMNSSSKQQQQQHHTNLSTTENSNNNIQFQKNVIQHCLCKLKPSTNYMLRIQAVNKFGPSEYSVQTEFTTLAPLPQPPVFSQYKNLTSNSVRLEWNLLANHMNSDDGDDDYNNAGDDSNVENASHNNSSNAENHENEQNDNDGSGDGGEEDEVVNSHEEVHMNNSNSNQLRHSSSNNNNSKQQQNRLLKKQKANFKSLESQITFTLEISREPDLEWTTIYEGQASVHKVNRLCESTVYHFRVRATNTTGSGPYSTIQTIHTQKSSPPAVRGLKISELSSDRCQLEWTPVNQLGMDPIVYLLHLLPVSPNTQQSTNLSQVYRGNLPACRITGLNPASEYVCRVCAVRLCQPNKLPVISNSSYSSSEQEQFKMNSSTDSSQYQIIELPGPFSPGLVFTTPRLNKDGHSDSMSTNCHSFKQNSPSKQSTFLRILSIPFQTVRCILSFGRSSNRINDSSNSITPSKHHQTHSNQVTPATGTSSNSTVINASDKRRSVLVSTTTSSSTVTSAAAASMSSVSSSLTSSVSTISTPRNQSKQSSSSSSSSKRSHSWFRFTDTQLACLLLILFSLATLLVAISLQYLLNVHLKISNPTATVSNMDYSSYEVKLRSNNEDTSDSTLFTSTTTT</sequence>
<feature type="region of interest" description="Disordered" evidence="1">
    <location>
        <begin position="535"/>
        <end position="573"/>
    </location>
</feature>
<protein>
    <recommendedName>
        <fullName evidence="3">Fibronectin type-III domain-containing protein</fullName>
    </recommendedName>
</protein>
<evidence type="ECO:0000313" key="4">
    <source>
        <dbReference type="Proteomes" id="UP000050795"/>
    </source>
</evidence>
<feature type="region of interest" description="Disordered" evidence="1">
    <location>
        <begin position="430"/>
        <end position="508"/>
    </location>
</feature>